<keyword evidence="1" id="KW-0812">Transmembrane</keyword>
<dbReference type="AlphaFoldDB" id="A0A0A0DFJ9"/>
<reference evidence="2 3" key="1">
    <citation type="submission" date="2014-01" db="EMBL/GenBank/DDBJ databases">
        <title>Genome sequence determination for a cystic fibrosis isolate, Inquilinus limosus.</title>
        <authorList>
            <person name="Pino M."/>
            <person name="Di Conza J."/>
            <person name="Gutkind G."/>
        </authorList>
    </citation>
    <scope>NUCLEOTIDE SEQUENCE [LARGE SCALE GENOMIC DNA]</scope>
    <source>
        <strain evidence="2 3">MP06</strain>
    </source>
</reference>
<feature type="transmembrane region" description="Helical" evidence="1">
    <location>
        <begin position="7"/>
        <end position="27"/>
    </location>
</feature>
<comment type="caution">
    <text evidence="2">The sequence shown here is derived from an EMBL/GenBank/DDBJ whole genome shotgun (WGS) entry which is preliminary data.</text>
</comment>
<dbReference type="EMBL" id="JANX01000013">
    <property type="protein sequence ID" value="KGM35762.1"/>
    <property type="molecule type" value="Genomic_DNA"/>
</dbReference>
<dbReference type="OrthoDB" id="187863at2"/>
<keyword evidence="1" id="KW-0472">Membrane</keyword>
<evidence type="ECO:0000313" key="2">
    <source>
        <dbReference type="EMBL" id="KGM35762.1"/>
    </source>
</evidence>
<dbReference type="Proteomes" id="UP000029995">
    <property type="component" value="Unassembled WGS sequence"/>
</dbReference>
<sequence length="143" mass="16156">MTIWKRYGYGWVTLGFFVISLIGHWVFGWFAYVDEQQQHGASIMLSGYLVEMGRDTLENWQSEFLQLIWQIGGLAFLLYIGSPQSKEGDDRMEAKLDAILAAVDPNNADDIVDRIDREYAGRHTDPRWAALAAARANGGRSKA</sequence>
<evidence type="ECO:0000256" key="1">
    <source>
        <dbReference type="SAM" id="Phobius"/>
    </source>
</evidence>
<keyword evidence="1" id="KW-1133">Transmembrane helix</keyword>
<gene>
    <name evidence="2" type="ORF">P409_02635</name>
</gene>
<dbReference type="Pfam" id="PF20554">
    <property type="entry name" value="DUF6766"/>
    <property type="match status" value="1"/>
</dbReference>
<proteinExistence type="predicted"/>
<protein>
    <submittedName>
        <fullName evidence="2">Uncharacterized protein</fullName>
    </submittedName>
</protein>
<evidence type="ECO:0000313" key="3">
    <source>
        <dbReference type="Proteomes" id="UP000029995"/>
    </source>
</evidence>
<accession>A0A0A0DFJ9</accession>
<dbReference type="InterPro" id="IPR046657">
    <property type="entry name" value="DUF6766"/>
</dbReference>
<organism evidence="2 3">
    <name type="scientific">Inquilinus limosus MP06</name>
    <dbReference type="NCBI Taxonomy" id="1398085"/>
    <lineage>
        <taxon>Bacteria</taxon>
        <taxon>Pseudomonadati</taxon>
        <taxon>Pseudomonadota</taxon>
        <taxon>Alphaproteobacteria</taxon>
        <taxon>Rhodospirillales</taxon>
        <taxon>Rhodospirillaceae</taxon>
        <taxon>Inquilinus</taxon>
    </lineage>
</organism>
<feature type="transmembrane region" description="Helical" evidence="1">
    <location>
        <begin position="64"/>
        <end position="82"/>
    </location>
</feature>
<name>A0A0A0DFJ9_9PROT</name>